<proteinExistence type="predicted"/>
<reference evidence="1" key="1">
    <citation type="submission" date="2014-11" db="EMBL/GenBank/DDBJ databases">
        <authorList>
            <person name="Amaro Gonzalez C."/>
        </authorList>
    </citation>
    <scope>NUCLEOTIDE SEQUENCE</scope>
</reference>
<sequence>MYFYSISYHSRLYTAYNQFSNLA</sequence>
<protein>
    <submittedName>
        <fullName evidence="1">Uncharacterized protein</fullName>
    </submittedName>
</protein>
<accession>A0A0E9XLT9</accession>
<organism evidence="1">
    <name type="scientific">Anguilla anguilla</name>
    <name type="common">European freshwater eel</name>
    <name type="synonym">Muraena anguilla</name>
    <dbReference type="NCBI Taxonomy" id="7936"/>
    <lineage>
        <taxon>Eukaryota</taxon>
        <taxon>Metazoa</taxon>
        <taxon>Chordata</taxon>
        <taxon>Craniata</taxon>
        <taxon>Vertebrata</taxon>
        <taxon>Euteleostomi</taxon>
        <taxon>Actinopterygii</taxon>
        <taxon>Neopterygii</taxon>
        <taxon>Teleostei</taxon>
        <taxon>Anguilliformes</taxon>
        <taxon>Anguillidae</taxon>
        <taxon>Anguilla</taxon>
    </lineage>
</organism>
<evidence type="ECO:0000313" key="1">
    <source>
        <dbReference type="EMBL" id="JAI02776.1"/>
    </source>
</evidence>
<reference evidence="1" key="2">
    <citation type="journal article" date="2015" name="Fish Shellfish Immunol.">
        <title>Early steps in the European eel (Anguilla anguilla)-Vibrio vulnificus interaction in the gills: Role of the RtxA13 toxin.</title>
        <authorList>
            <person name="Callol A."/>
            <person name="Pajuelo D."/>
            <person name="Ebbesson L."/>
            <person name="Teles M."/>
            <person name="MacKenzie S."/>
            <person name="Amaro C."/>
        </authorList>
    </citation>
    <scope>NUCLEOTIDE SEQUENCE</scope>
</reference>
<dbReference type="AlphaFoldDB" id="A0A0E9XLT9"/>
<dbReference type="EMBL" id="GBXM01005802">
    <property type="protein sequence ID" value="JAI02776.1"/>
    <property type="molecule type" value="Transcribed_RNA"/>
</dbReference>
<name>A0A0E9XLT9_ANGAN</name>